<dbReference type="SUPFAM" id="SSF51679">
    <property type="entry name" value="Bacterial luciferase-like"/>
    <property type="match status" value="1"/>
</dbReference>
<dbReference type="GO" id="GO:0016705">
    <property type="term" value="F:oxidoreductase activity, acting on paired donors, with incorporation or reduction of molecular oxygen"/>
    <property type="evidence" value="ECO:0007669"/>
    <property type="project" value="InterPro"/>
</dbReference>
<accession>A0A378YIR4</accession>
<dbReference type="InterPro" id="IPR036661">
    <property type="entry name" value="Luciferase-like_sf"/>
</dbReference>
<name>A0A378YIR4_9NOCA</name>
<protein>
    <submittedName>
        <fullName evidence="1">Uncharacterized protein</fullName>
    </submittedName>
</protein>
<evidence type="ECO:0000313" key="2">
    <source>
        <dbReference type="Proteomes" id="UP000255467"/>
    </source>
</evidence>
<gene>
    <name evidence="1" type="ORF">NCTC1934_02855</name>
</gene>
<dbReference type="Proteomes" id="UP000255467">
    <property type="component" value="Unassembled WGS sequence"/>
</dbReference>
<dbReference type="AlphaFoldDB" id="A0A378YIR4"/>
<proteinExistence type="predicted"/>
<organism evidence="1 2">
    <name type="scientific">Nocardia otitidiscaviarum</name>
    <dbReference type="NCBI Taxonomy" id="1823"/>
    <lineage>
        <taxon>Bacteria</taxon>
        <taxon>Bacillati</taxon>
        <taxon>Actinomycetota</taxon>
        <taxon>Actinomycetes</taxon>
        <taxon>Mycobacteriales</taxon>
        <taxon>Nocardiaceae</taxon>
        <taxon>Nocardia</taxon>
    </lineage>
</organism>
<evidence type="ECO:0000313" key="1">
    <source>
        <dbReference type="EMBL" id="SUA77075.1"/>
    </source>
</evidence>
<sequence length="114" mass="12504">MFEQCPGRPIIDEAAAAAGRNPADIATIYNVAGTISRDPRPATRDPLPRTRSAEGRWIGGSVTQWVEELTYAVTEHRAGAFVYLTRPGDIISDDTVDRWAFEVVPAVREAIAQH</sequence>
<keyword evidence="2" id="KW-1185">Reference proteome</keyword>
<reference evidence="1 2" key="1">
    <citation type="submission" date="2018-06" db="EMBL/GenBank/DDBJ databases">
        <authorList>
            <consortium name="Pathogen Informatics"/>
            <person name="Doyle S."/>
        </authorList>
    </citation>
    <scope>NUCLEOTIDE SEQUENCE [LARGE SCALE GENOMIC DNA]</scope>
    <source>
        <strain evidence="1 2">NCTC1934</strain>
    </source>
</reference>
<dbReference type="EMBL" id="UGRY01000002">
    <property type="protein sequence ID" value="SUA77075.1"/>
    <property type="molecule type" value="Genomic_DNA"/>
</dbReference>
<dbReference type="Gene3D" id="3.20.20.30">
    <property type="entry name" value="Luciferase-like domain"/>
    <property type="match status" value="1"/>
</dbReference>